<protein>
    <recommendedName>
        <fullName evidence="6">Isocitrate dehydrogenase [NADP]</fullName>
        <ecNumber evidence="5">1.1.1.42</ecNumber>
    </recommendedName>
    <alternativeName>
        <fullName evidence="15">IDP</fullName>
    </alternativeName>
    <alternativeName>
        <fullName evidence="16">NADP(+)-specific ICDH</fullName>
    </alternativeName>
    <alternativeName>
        <fullName evidence="17">Oxalosuccinate decarboxylase</fullName>
    </alternativeName>
</protein>
<dbReference type="SUPFAM" id="SSF53659">
    <property type="entry name" value="Isocitrate/Isopropylmalate dehydrogenase-like"/>
    <property type="match status" value="1"/>
</dbReference>
<keyword evidence="9" id="KW-0479">Metal-binding</keyword>
<dbReference type="RefSeq" id="WP_336919350.1">
    <property type="nucleotide sequence ID" value="NZ_JBANRN010000009.1"/>
</dbReference>
<dbReference type="InterPro" id="IPR040978">
    <property type="entry name" value="Isocitrate_DH_TT1725_C"/>
</dbReference>
<comment type="caution">
    <text evidence="21">The sequence shown here is derived from an EMBL/GenBank/DDBJ whole genome shotgun (WGS) entry which is preliminary data.</text>
</comment>
<keyword evidence="8" id="KW-0816">Tricarboxylic acid cycle</keyword>
<comment type="subunit">
    <text evidence="4">Homodimer.</text>
</comment>
<evidence type="ECO:0000256" key="10">
    <source>
        <dbReference type="ARBA" id="ARBA00022842"/>
    </source>
</evidence>
<evidence type="ECO:0000256" key="6">
    <source>
        <dbReference type="ARBA" id="ARBA00019562"/>
    </source>
</evidence>
<dbReference type="Gene3D" id="3.40.718.10">
    <property type="entry name" value="Isopropylmalate Dehydrogenase"/>
    <property type="match status" value="1"/>
</dbReference>
<evidence type="ECO:0000256" key="11">
    <source>
        <dbReference type="ARBA" id="ARBA00022857"/>
    </source>
</evidence>
<evidence type="ECO:0000256" key="12">
    <source>
        <dbReference type="ARBA" id="ARBA00023002"/>
    </source>
</evidence>
<dbReference type="Gene3D" id="3.30.70.1570">
    <property type="match status" value="1"/>
</dbReference>
<reference evidence="22" key="1">
    <citation type="journal article" date="2019" name="Int. J. Syst. Evol. Microbiol.">
        <title>The Global Catalogue of Microorganisms (GCM) 10K type strain sequencing project: providing services to taxonomists for standard genome sequencing and annotation.</title>
        <authorList>
            <consortium name="The Broad Institute Genomics Platform"/>
            <consortium name="The Broad Institute Genome Sequencing Center for Infectious Disease"/>
            <person name="Wu L."/>
            <person name="Ma J."/>
        </authorList>
    </citation>
    <scope>NUCLEOTIDE SEQUENCE [LARGE SCALE GENOMIC DNA]</scope>
    <source>
        <strain evidence="22">KCTC 52606</strain>
    </source>
</reference>
<keyword evidence="12 21" id="KW-0560">Oxidoreductase</keyword>
<dbReference type="Pfam" id="PF00180">
    <property type="entry name" value="Iso_dh"/>
    <property type="match status" value="1"/>
</dbReference>
<comment type="catalytic activity">
    <reaction evidence="14">
        <text>D-threo-isocitrate + NADP(+) = 2-oxoglutarate + CO2 + NADPH</text>
        <dbReference type="Rhea" id="RHEA:19629"/>
        <dbReference type="ChEBI" id="CHEBI:15562"/>
        <dbReference type="ChEBI" id="CHEBI:16526"/>
        <dbReference type="ChEBI" id="CHEBI:16810"/>
        <dbReference type="ChEBI" id="CHEBI:57783"/>
        <dbReference type="ChEBI" id="CHEBI:58349"/>
        <dbReference type="EC" id="1.1.1.42"/>
    </reaction>
</comment>
<comment type="cofactor">
    <cofactor evidence="2">
        <name>Mg(2+)</name>
        <dbReference type="ChEBI" id="CHEBI:18420"/>
    </cofactor>
</comment>
<comment type="function">
    <text evidence="18">Catalyzes the oxidative decarboxylation of isocitrate to 2-oxoglutarate and carbon dioxide with the concomitant reduction of NADP(+).</text>
</comment>
<dbReference type="EC" id="1.1.1.42" evidence="5"/>
<evidence type="ECO:0000256" key="2">
    <source>
        <dbReference type="ARBA" id="ARBA00001946"/>
    </source>
</evidence>
<keyword evidence="10" id="KW-0460">Magnesium</keyword>
<comment type="similarity">
    <text evidence="3">Belongs to the isocitrate and isopropylmalate dehydrogenases family.</text>
</comment>
<keyword evidence="11" id="KW-0521">NADP</keyword>
<dbReference type="Pfam" id="PF18324">
    <property type="entry name" value="Isocitrate_DH_C_bact"/>
    <property type="match status" value="1"/>
</dbReference>
<dbReference type="SMART" id="SM01329">
    <property type="entry name" value="Iso_dh"/>
    <property type="match status" value="1"/>
</dbReference>
<dbReference type="InterPro" id="IPR014273">
    <property type="entry name" value="Isocitrate_DH_bac-typ"/>
</dbReference>
<keyword evidence="7" id="KW-0329">Glyoxylate bypass</keyword>
<gene>
    <name evidence="21" type="ORF">ACFODK_10610</name>
</gene>
<dbReference type="InterPro" id="IPR024084">
    <property type="entry name" value="IsoPropMal-DH-like_dom"/>
</dbReference>
<evidence type="ECO:0000256" key="9">
    <source>
        <dbReference type="ARBA" id="ARBA00022723"/>
    </source>
</evidence>
<dbReference type="GO" id="GO:0004450">
    <property type="term" value="F:isocitrate dehydrogenase (NADP+) activity"/>
    <property type="evidence" value="ECO:0007669"/>
    <property type="project" value="UniProtKB-EC"/>
</dbReference>
<keyword evidence="22" id="KW-1185">Reference proteome</keyword>
<feature type="domain" description="Isopropylmalate dehydrogenase-like" evidence="20">
    <location>
        <begin position="36"/>
        <end position="367"/>
    </location>
</feature>
<proteinExistence type="inferred from homology"/>
<accession>A0ABV7EHI8</accession>
<evidence type="ECO:0000256" key="8">
    <source>
        <dbReference type="ARBA" id="ARBA00022532"/>
    </source>
</evidence>
<dbReference type="NCBIfam" id="NF006673">
    <property type="entry name" value="PRK09222.1"/>
    <property type="match status" value="1"/>
</dbReference>
<evidence type="ECO:0000256" key="7">
    <source>
        <dbReference type="ARBA" id="ARBA00022435"/>
    </source>
</evidence>
<dbReference type="Proteomes" id="UP001595378">
    <property type="component" value="Unassembled WGS sequence"/>
</dbReference>
<evidence type="ECO:0000313" key="21">
    <source>
        <dbReference type="EMBL" id="MFC3101338.1"/>
    </source>
</evidence>
<dbReference type="EMBL" id="JBHRSU010000032">
    <property type="protein sequence ID" value="MFC3101338.1"/>
    <property type="molecule type" value="Genomic_DNA"/>
</dbReference>
<sequence>MKRHLRPEPTQEIDPMATTAPSPKPLTPGTAPAPATIAVAHGDGIGPEIMDATLRVMEAAGARLHCLPLELGEAVYLAGHSAGITAEGWDTIEKAQAILKAPITTPLGGGYKSLNVTLRKTLGLYANIRPSRAYAPFVPTLHPAMDVVVVRENEEDLYAGIEHRQTEDVYQCLKLVSRPGCERIVRHAFAYARTNGRKKVTCLTKSNIMKLTDGLFQRVFAEIGAEYPDIAQQHMIIDIGAARLACRPQDFDVIVTGNLYGDIISDIAAELTGSVGLGASANIGRDHAMFEAIHGSAPDIAGQGIANPSGLLLAGVMMLVHLGQSEAAARIHNAWLRAIEDGQHTADIYREGQSAARLGTEGFADAVIARLGQLPQTLAPISYAAEGSIASAAPAADEGRAATSPRNAPARELRGIDVFVCSRESADALAARLAEAADGLLPLQMLTNRGVKVWPGGHEATFCTDHWRCRFEAKANQAVNKAMLVELQRRLAAAGIDFVKTEHLIAFDGAPGYSLGQGQ</sequence>
<evidence type="ECO:0000256" key="18">
    <source>
        <dbReference type="ARBA" id="ARBA00046127"/>
    </source>
</evidence>
<evidence type="ECO:0000256" key="17">
    <source>
        <dbReference type="ARBA" id="ARBA00031098"/>
    </source>
</evidence>
<dbReference type="PANTHER" id="PTHR11835">
    <property type="entry name" value="DECARBOXYLATING DEHYDROGENASES-ISOCITRATE, ISOPROPYLMALATE, TARTRATE"/>
    <property type="match status" value="1"/>
</dbReference>
<feature type="region of interest" description="Disordered" evidence="19">
    <location>
        <begin position="1"/>
        <end position="32"/>
    </location>
</feature>
<comment type="cofactor">
    <cofactor evidence="1">
        <name>Mn(2+)</name>
        <dbReference type="ChEBI" id="CHEBI:29035"/>
    </cofactor>
</comment>
<dbReference type="PROSITE" id="PS00470">
    <property type="entry name" value="IDH_IMDH"/>
    <property type="match status" value="1"/>
</dbReference>
<dbReference type="InterPro" id="IPR046997">
    <property type="entry name" value="Isocitrate_DH_TT1725_C_sf"/>
</dbReference>
<evidence type="ECO:0000256" key="14">
    <source>
        <dbReference type="ARBA" id="ARBA00023554"/>
    </source>
</evidence>
<evidence type="ECO:0000256" key="1">
    <source>
        <dbReference type="ARBA" id="ARBA00001936"/>
    </source>
</evidence>
<evidence type="ECO:0000313" key="22">
    <source>
        <dbReference type="Proteomes" id="UP001595378"/>
    </source>
</evidence>
<dbReference type="InterPro" id="IPR019818">
    <property type="entry name" value="IsoCit/isopropylmalate_DH_CS"/>
</dbReference>
<dbReference type="PANTHER" id="PTHR11835:SF43">
    <property type="entry name" value="ISOPROPYLMALATE DEHYDROGENASE-LIKE DOMAIN-CONTAINING PROTEIN"/>
    <property type="match status" value="1"/>
</dbReference>
<evidence type="ECO:0000256" key="3">
    <source>
        <dbReference type="ARBA" id="ARBA00007769"/>
    </source>
</evidence>
<evidence type="ECO:0000256" key="13">
    <source>
        <dbReference type="ARBA" id="ARBA00023211"/>
    </source>
</evidence>
<dbReference type="NCBIfam" id="TIGR02924">
    <property type="entry name" value="ICDH_alpha"/>
    <property type="match status" value="1"/>
</dbReference>
<organism evidence="21 22">
    <name type="scientific">Alteraurantiacibacter lauratis</name>
    <dbReference type="NCBI Taxonomy" id="2054627"/>
    <lineage>
        <taxon>Bacteria</taxon>
        <taxon>Pseudomonadati</taxon>
        <taxon>Pseudomonadota</taxon>
        <taxon>Alphaproteobacteria</taxon>
        <taxon>Sphingomonadales</taxon>
        <taxon>Erythrobacteraceae</taxon>
        <taxon>Alteraurantiacibacter</taxon>
    </lineage>
</organism>
<keyword evidence="13" id="KW-0464">Manganese</keyword>
<name>A0ABV7EHI8_9SPHN</name>
<evidence type="ECO:0000256" key="19">
    <source>
        <dbReference type="SAM" id="MobiDB-lite"/>
    </source>
</evidence>
<evidence type="ECO:0000259" key="20">
    <source>
        <dbReference type="SMART" id="SM01329"/>
    </source>
</evidence>
<evidence type="ECO:0000256" key="16">
    <source>
        <dbReference type="ARBA" id="ARBA00029990"/>
    </source>
</evidence>
<evidence type="ECO:0000256" key="4">
    <source>
        <dbReference type="ARBA" id="ARBA00011738"/>
    </source>
</evidence>
<evidence type="ECO:0000256" key="5">
    <source>
        <dbReference type="ARBA" id="ARBA00013013"/>
    </source>
</evidence>
<evidence type="ECO:0000256" key="15">
    <source>
        <dbReference type="ARBA" id="ARBA00029765"/>
    </source>
</evidence>